<gene>
    <name evidence="3" type="ORF">CPB84DRAFT_1635800</name>
</gene>
<keyword evidence="1" id="KW-0677">Repeat</keyword>
<dbReference type="Proteomes" id="UP000724874">
    <property type="component" value="Unassembled WGS sequence"/>
</dbReference>
<name>A0A9P5NDK5_GYMJU</name>
<feature type="domain" description="Nephrocystin 3-like N-terminal" evidence="2">
    <location>
        <begin position="39"/>
        <end position="132"/>
    </location>
</feature>
<dbReference type="Pfam" id="PF24883">
    <property type="entry name" value="NPHP3_N"/>
    <property type="match status" value="1"/>
</dbReference>
<accession>A0A9P5NDK5</accession>
<evidence type="ECO:0000256" key="1">
    <source>
        <dbReference type="ARBA" id="ARBA00022737"/>
    </source>
</evidence>
<sequence length="143" mass="16129">GAFHDSGERFDPPRCHPNTRTAVIQRIMDWVHCDDLATQQVFILWLHGAAGAGKSAIAQTIAELCYAQGILLSSFFFSREDLKRNHPRALFPTISYQMALEIPQLRERLACILERDPLLLTRSLSAQFFSLVVQPIKDLYASG</sequence>
<dbReference type="OrthoDB" id="5106486at2759"/>
<dbReference type="InterPro" id="IPR056884">
    <property type="entry name" value="NPHP3-like_N"/>
</dbReference>
<dbReference type="InterPro" id="IPR027417">
    <property type="entry name" value="P-loop_NTPase"/>
</dbReference>
<dbReference type="AlphaFoldDB" id="A0A9P5NDK5"/>
<feature type="non-terminal residue" evidence="3">
    <location>
        <position position="1"/>
    </location>
</feature>
<feature type="non-terminal residue" evidence="3">
    <location>
        <position position="143"/>
    </location>
</feature>
<dbReference type="EMBL" id="JADNYJ010000144">
    <property type="protein sequence ID" value="KAF8879985.1"/>
    <property type="molecule type" value="Genomic_DNA"/>
</dbReference>
<evidence type="ECO:0000313" key="4">
    <source>
        <dbReference type="Proteomes" id="UP000724874"/>
    </source>
</evidence>
<reference evidence="3" key="1">
    <citation type="submission" date="2020-11" db="EMBL/GenBank/DDBJ databases">
        <authorList>
            <consortium name="DOE Joint Genome Institute"/>
            <person name="Ahrendt S."/>
            <person name="Riley R."/>
            <person name="Andreopoulos W."/>
            <person name="LaButti K."/>
            <person name="Pangilinan J."/>
            <person name="Ruiz-duenas F.J."/>
            <person name="Barrasa J.M."/>
            <person name="Sanchez-Garcia M."/>
            <person name="Camarero S."/>
            <person name="Miyauchi S."/>
            <person name="Serrano A."/>
            <person name="Linde D."/>
            <person name="Babiker R."/>
            <person name="Drula E."/>
            <person name="Ayuso-Fernandez I."/>
            <person name="Pacheco R."/>
            <person name="Padilla G."/>
            <person name="Ferreira P."/>
            <person name="Barriuso J."/>
            <person name="Kellner H."/>
            <person name="Castanera R."/>
            <person name="Alfaro M."/>
            <person name="Ramirez L."/>
            <person name="Pisabarro A.G."/>
            <person name="Kuo A."/>
            <person name="Tritt A."/>
            <person name="Lipzen A."/>
            <person name="He G."/>
            <person name="Yan M."/>
            <person name="Ng V."/>
            <person name="Cullen D."/>
            <person name="Martin F."/>
            <person name="Rosso M.-N."/>
            <person name="Henrissat B."/>
            <person name="Hibbett D."/>
            <person name="Martinez A.T."/>
            <person name="Grigoriev I.V."/>
        </authorList>
    </citation>
    <scope>NUCLEOTIDE SEQUENCE</scope>
    <source>
        <strain evidence="3">AH 44721</strain>
    </source>
</reference>
<dbReference type="SUPFAM" id="SSF52540">
    <property type="entry name" value="P-loop containing nucleoside triphosphate hydrolases"/>
    <property type="match status" value="1"/>
</dbReference>
<evidence type="ECO:0000259" key="2">
    <source>
        <dbReference type="Pfam" id="PF24883"/>
    </source>
</evidence>
<comment type="caution">
    <text evidence="3">The sequence shown here is derived from an EMBL/GenBank/DDBJ whole genome shotgun (WGS) entry which is preliminary data.</text>
</comment>
<organism evidence="3 4">
    <name type="scientific">Gymnopilus junonius</name>
    <name type="common">Spectacular rustgill mushroom</name>
    <name type="synonym">Gymnopilus spectabilis subsp. junonius</name>
    <dbReference type="NCBI Taxonomy" id="109634"/>
    <lineage>
        <taxon>Eukaryota</taxon>
        <taxon>Fungi</taxon>
        <taxon>Dikarya</taxon>
        <taxon>Basidiomycota</taxon>
        <taxon>Agaricomycotina</taxon>
        <taxon>Agaricomycetes</taxon>
        <taxon>Agaricomycetidae</taxon>
        <taxon>Agaricales</taxon>
        <taxon>Agaricineae</taxon>
        <taxon>Hymenogastraceae</taxon>
        <taxon>Gymnopilus</taxon>
    </lineage>
</organism>
<protein>
    <recommendedName>
        <fullName evidence="2">Nephrocystin 3-like N-terminal domain-containing protein</fullName>
    </recommendedName>
</protein>
<evidence type="ECO:0000313" key="3">
    <source>
        <dbReference type="EMBL" id="KAF8879985.1"/>
    </source>
</evidence>
<proteinExistence type="predicted"/>
<keyword evidence="4" id="KW-1185">Reference proteome</keyword>